<dbReference type="Gene3D" id="1.10.630.10">
    <property type="entry name" value="Cytochrome P450"/>
    <property type="match status" value="1"/>
</dbReference>
<keyword evidence="6" id="KW-0812">Transmembrane</keyword>
<evidence type="ECO:0000256" key="12">
    <source>
        <dbReference type="ARBA" id="ARBA00023136"/>
    </source>
</evidence>
<evidence type="ECO:0000256" key="14">
    <source>
        <dbReference type="PIRSR" id="PIRSR602401-1"/>
    </source>
</evidence>
<evidence type="ECO:0000256" key="11">
    <source>
        <dbReference type="ARBA" id="ARBA00023033"/>
    </source>
</evidence>
<feature type="signal peptide" evidence="16">
    <location>
        <begin position="1"/>
        <end position="25"/>
    </location>
</feature>
<dbReference type="InterPro" id="IPR017972">
    <property type="entry name" value="Cyt_P450_CS"/>
</dbReference>
<evidence type="ECO:0000256" key="3">
    <source>
        <dbReference type="ARBA" id="ARBA00005179"/>
    </source>
</evidence>
<comment type="similarity">
    <text evidence="4 15">Belongs to the cytochrome P450 family.</text>
</comment>
<comment type="caution">
    <text evidence="17">The sequence shown here is derived from an EMBL/GenBank/DDBJ whole genome shotgun (WGS) entry which is preliminary data.</text>
</comment>
<evidence type="ECO:0000313" key="17">
    <source>
        <dbReference type="EMBL" id="KAH8077889.1"/>
    </source>
</evidence>
<keyword evidence="12" id="KW-0472">Membrane</keyword>
<comment type="subcellular location">
    <subcellularLocation>
        <location evidence="2">Membrane</location>
        <topology evidence="2">Single-pass membrane protein</topology>
    </subcellularLocation>
</comment>
<comment type="cofactor">
    <cofactor evidence="1 14">
        <name>heme</name>
        <dbReference type="ChEBI" id="CHEBI:30413"/>
    </cofactor>
</comment>
<dbReference type="GO" id="GO:0020037">
    <property type="term" value="F:heme binding"/>
    <property type="evidence" value="ECO:0007669"/>
    <property type="project" value="InterPro"/>
</dbReference>
<evidence type="ECO:0000256" key="8">
    <source>
        <dbReference type="ARBA" id="ARBA00022989"/>
    </source>
</evidence>
<dbReference type="InterPro" id="IPR002401">
    <property type="entry name" value="Cyt_P450_E_grp-I"/>
</dbReference>
<dbReference type="GO" id="GO:0016705">
    <property type="term" value="F:oxidoreductase activity, acting on paired donors, with incorporation or reduction of molecular oxygen"/>
    <property type="evidence" value="ECO:0007669"/>
    <property type="project" value="InterPro"/>
</dbReference>
<evidence type="ECO:0000256" key="4">
    <source>
        <dbReference type="ARBA" id="ARBA00010617"/>
    </source>
</evidence>
<sequence>MSPVGTAVLGLALTWAVIRLSKVGSREPGIPPGPPTKPFLGNILDIPKEAMYRTFAAWAKTYGDIYSAIGRGTIIVVSSPQMVRELLDKHSSTTAGRLSSHFAKLVLDGLNIAFLTASDPTFKVVRRGLQNLLSKESCADHVPVQQAEASQLMYDLLKRPEAYFTHVERFSFSIVLSVTFGVRCPRTDSEVLREFSRFEHDWEHLITPGHHPPVDFFPLLQYVPETFAPWKGLCRDLKARNDKFYYGLLEACERRMEREEYNGCFIENILLEKEENGIARKDALAISVAAIEGGSITTASFMRSLICCLAAYPEVLERAHEEIDRVIGQVRIPTLEDIESLPYIQAIMKEVHRFCPAAPMGLPHLSTAEVMVGGYVIPKDSTIFMNIYGMYHDDRIYDRPYEFRPERFLDSEFGTIPGTDDTDRCHDMHFGAGRRICPGITLVTNSTTTATLNLLWGFDVSVKKDPVTGKDLPIDPQLFTDAFIVSCTEVPVDITPRSDSHAHMIRSQYVASREILKNYEHDLSPEDAAFVEYW</sequence>
<evidence type="ECO:0000256" key="13">
    <source>
        <dbReference type="ARBA" id="ARBA00023180"/>
    </source>
</evidence>
<keyword evidence="13" id="KW-0325">Glycoprotein</keyword>
<dbReference type="PRINTS" id="PR00463">
    <property type="entry name" value="EP450I"/>
</dbReference>
<gene>
    <name evidence="17" type="ORF">BXZ70DRAFT_1053111</name>
</gene>
<evidence type="ECO:0000256" key="9">
    <source>
        <dbReference type="ARBA" id="ARBA00023002"/>
    </source>
</evidence>
<keyword evidence="18" id="KW-1185">Reference proteome</keyword>
<dbReference type="PANTHER" id="PTHR46300:SF2">
    <property type="entry name" value="CYTOCHROME P450 MONOOXYGENASE ALNH-RELATED"/>
    <property type="match status" value="1"/>
</dbReference>
<evidence type="ECO:0000256" key="5">
    <source>
        <dbReference type="ARBA" id="ARBA00022617"/>
    </source>
</evidence>
<comment type="pathway">
    <text evidence="3">Secondary metabolite biosynthesis.</text>
</comment>
<keyword evidence="7 14" id="KW-0479">Metal-binding</keyword>
<dbReference type="GO" id="GO:0016020">
    <property type="term" value="C:membrane"/>
    <property type="evidence" value="ECO:0007669"/>
    <property type="project" value="UniProtKB-SubCell"/>
</dbReference>
<dbReference type="PANTHER" id="PTHR46300">
    <property type="entry name" value="P450, PUTATIVE (EUROFUNG)-RELATED-RELATED"/>
    <property type="match status" value="1"/>
</dbReference>
<proteinExistence type="inferred from homology"/>
<dbReference type="SUPFAM" id="SSF48264">
    <property type="entry name" value="Cytochrome P450"/>
    <property type="match status" value="1"/>
</dbReference>
<dbReference type="GO" id="GO:0005506">
    <property type="term" value="F:iron ion binding"/>
    <property type="evidence" value="ECO:0007669"/>
    <property type="project" value="InterPro"/>
</dbReference>
<evidence type="ECO:0000256" key="1">
    <source>
        <dbReference type="ARBA" id="ARBA00001971"/>
    </source>
</evidence>
<dbReference type="InterPro" id="IPR050364">
    <property type="entry name" value="Cytochrome_P450_fung"/>
</dbReference>
<protein>
    <submittedName>
        <fullName evidence="17">Cytochrome P450</fullName>
    </submittedName>
</protein>
<evidence type="ECO:0000256" key="6">
    <source>
        <dbReference type="ARBA" id="ARBA00022692"/>
    </source>
</evidence>
<name>A0A8K0UDA5_9AGAR</name>
<dbReference type="OrthoDB" id="1103324at2759"/>
<evidence type="ECO:0000256" key="2">
    <source>
        <dbReference type="ARBA" id="ARBA00004167"/>
    </source>
</evidence>
<dbReference type="InterPro" id="IPR036396">
    <property type="entry name" value="Cyt_P450_sf"/>
</dbReference>
<accession>A0A8K0UDA5</accession>
<dbReference type="InterPro" id="IPR001128">
    <property type="entry name" value="Cyt_P450"/>
</dbReference>
<dbReference type="AlphaFoldDB" id="A0A8K0UDA5"/>
<keyword evidence="16" id="KW-0732">Signal</keyword>
<evidence type="ECO:0000256" key="7">
    <source>
        <dbReference type="ARBA" id="ARBA00022723"/>
    </source>
</evidence>
<dbReference type="Proteomes" id="UP000813824">
    <property type="component" value="Unassembled WGS sequence"/>
</dbReference>
<dbReference type="GO" id="GO:0004497">
    <property type="term" value="F:monooxygenase activity"/>
    <property type="evidence" value="ECO:0007669"/>
    <property type="project" value="UniProtKB-KW"/>
</dbReference>
<keyword evidence="8" id="KW-1133">Transmembrane helix</keyword>
<evidence type="ECO:0000256" key="16">
    <source>
        <dbReference type="SAM" id="SignalP"/>
    </source>
</evidence>
<dbReference type="Pfam" id="PF00067">
    <property type="entry name" value="p450"/>
    <property type="match status" value="1"/>
</dbReference>
<evidence type="ECO:0000256" key="15">
    <source>
        <dbReference type="RuleBase" id="RU000461"/>
    </source>
</evidence>
<keyword evidence="9 15" id="KW-0560">Oxidoreductase</keyword>
<keyword evidence="10 14" id="KW-0408">Iron</keyword>
<reference evidence="17" key="1">
    <citation type="journal article" date="2021" name="New Phytol.">
        <title>Evolutionary innovations through gain and loss of genes in the ectomycorrhizal Boletales.</title>
        <authorList>
            <person name="Wu G."/>
            <person name="Miyauchi S."/>
            <person name="Morin E."/>
            <person name="Kuo A."/>
            <person name="Drula E."/>
            <person name="Varga T."/>
            <person name="Kohler A."/>
            <person name="Feng B."/>
            <person name="Cao Y."/>
            <person name="Lipzen A."/>
            <person name="Daum C."/>
            <person name="Hundley H."/>
            <person name="Pangilinan J."/>
            <person name="Johnson J."/>
            <person name="Barry K."/>
            <person name="LaButti K."/>
            <person name="Ng V."/>
            <person name="Ahrendt S."/>
            <person name="Min B."/>
            <person name="Choi I.G."/>
            <person name="Park H."/>
            <person name="Plett J.M."/>
            <person name="Magnuson J."/>
            <person name="Spatafora J.W."/>
            <person name="Nagy L.G."/>
            <person name="Henrissat B."/>
            <person name="Grigoriev I.V."/>
            <person name="Yang Z.L."/>
            <person name="Xu J."/>
            <person name="Martin F.M."/>
        </authorList>
    </citation>
    <scope>NUCLEOTIDE SEQUENCE</scope>
    <source>
        <strain evidence="17">KKN 215</strain>
    </source>
</reference>
<evidence type="ECO:0000256" key="10">
    <source>
        <dbReference type="ARBA" id="ARBA00023004"/>
    </source>
</evidence>
<dbReference type="CDD" id="cd11065">
    <property type="entry name" value="CYP64-like"/>
    <property type="match status" value="1"/>
</dbReference>
<dbReference type="PROSITE" id="PS00086">
    <property type="entry name" value="CYTOCHROME_P450"/>
    <property type="match status" value="1"/>
</dbReference>
<evidence type="ECO:0000313" key="18">
    <source>
        <dbReference type="Proteomes" id="UP000813824"/>
    </source>
</evidence>
<feature type="binding site" description="axial binding residue" evidence="14">
    <location>
        <position position="437"/>
    </location>
    <ligand>
        <name>heme</name>
        <dbReference type="ChEBI" id="CHEBI:30413"/>
    </ligand>
    <ligandPart>
        <name>Fe</name>
        <dbReference type="ChEBI" id="CHEBI:18248"/>
    </ligandPart>
</feature>
<organism evidence="17 18">
    <name type="scientific">Cristinia sonorae</name>
    <dbReference type="NCBI Taxonomy" id="1940300"/>
    <lineage>
        <taxon>Eukaryota</taxon>
        <taxon>Fungi</taxon>
        <taxon>Dikarya</taxon>
        <taxon>Basidiomycota</taxon>
        <taxon>Agaricomycotina</taxon>
        <taxon>Agaricomycetes</taxon>
        <taxon>Agaricomycetidae</taxon>
        <taxon>Agaricales</taxon>
        <taxon>Pleurotineae</taxon>
        <taxon>Stephanosporaceae</taxon>
        <taxon>Cristinia</taxon>
    </lineage>
</organism>
<feature type="chain" id="PRO_5035472221" evidence="16">
    <location>
        <begin position="26"/>
        <end position="534"/>
    </location>
</feature>
<dbReference type="EMBL" id="JAEVFJ010000061">
    <property type="protein sequence ID" value="KAH8077889.1"/>
    <property type="molecule type" value="Genomic_DNA"/>
</dbReference>
<keyword evidence="5 14" id="KW-0349">Heme</keyword>
<keyword evidence="11 15" id="KW-0503">Monooxygenase</keyword>